<keyword evidence="1" id="KW-0472">Membrane</keyword>
<proteinExistence type="predicted"/>
<dbReference type="AlphaFoldDB" id="A0AB39SDS0"/>
<reference evidence="2" key="1">
    <citation type="submission" date="2024-07" db="EMBL/GenBank/DDBJ databases">
        <authorList>
            <person name="Yu S.T."/>
        </authorList>
    </citation>
    <scope>NUCLEOTIDE SEQUENCE</scope>
    <source>
        <strain evidence="2">R35</strain>
    </source>
</reference>
<keyword evidence="1" id="KW-0812">Transmembrane</keyword>
<protein>
    <submittedName>
        <fullName evidence="2">Uncharacterized protein</fullName>
    </submittedName>
</protein>
<name>A0AB39SDS0_9ACTN</name>
<organism evidence="2">
    <name type="scientific">Streptomyces sp. R35</name>
    <dbReference type="NCBI Taxonomy" id="3238630"/>
    <lineage>
        <taxon>Bacteria</taxon>
        <taxon>Bacillati</taxon>
        <taxon>Actinomycetota</taxon>
        <taxon>Actinomycetes</taxon>
        <taxon>Kitasatosporales</taxon>
        <taxon>Streptomycetaceae</taxon>
        <taxon>Streptomyces</taxon>
    </lineage>
</organism>
<sequence length="98" mass="11009">MTVIVVALAVALMATSYVWPFVPLVIYPMRRWRGFWAALYCGALGAVCAVEFRDFHYMVGDFFEISVAVSVLRAIVEASGLAEPARRKRQESRARAPR</sequence>
<gene>
    <name evidence="2" type="ORF">AB5J50_30150</name>
</gene>
<feature type="transmembrane region" description="Helical" evidence="1">
    <location>
        <begin position="34"/>
        <end position="52"/>
    </location>
</feature>
<evidence type="ECO:0000313" key="2">
    <source>
        <dbReference type="EMBL" id="XDQ64743.1"/>
    </source>
</evidence>
<dbReference type="RefSeq" id="WP_369261323.1">
    <property type="nucleotide sequence ID" value="NZ_CP163440.1"/>
</dbReference>
<accession>A0AB39SDS0</accession>
<keyword evidence="1" id="KW-1133">Transmembrane helix</keyword>
<dbReference type="EMBL" id="CP163440">
    <property type="protein sequence ID" value="XDQ64743.1"/>
    <property type="molecule type" value="Genomic_DNA"/>
</dbReference>
<evidence type="ECO:0000256" key="1">
    <source>
        <dbReference type="SAM" id="Phobius"/>
    </source>
</evidence>